<dbReference type="AlphaFoldDB" id="A0A8X7QUJ5"/>
<feature type="compositionally biased region" description="Basic and acidic residues" evidence="1">
    <location>
        <begin position="1"/>
        <end position="11"/>
    </location>
</feature>
<evidence type="ECO:0000256" key="1">
    <source>
        <dbReference type="SAM" id="MobiDB-lite"/>
    </source>
</evidence>
<dbReference type="OrthoDB" id="1939276at2759"/>
<protein>
    <recommendedName>
        <fullName evidence="3">F-box domain-containing protein</fullName>
    </recommendedName>
</protein>
<feature type="region of interest" description="Disordered" evidence="1">
    <location>
        <begin position="747"/>
        <end position="791"/>
    </location>
</feature>
<dbReference type="InterPro" id="IPR032675">
    <property type="entry name" value="LRR_dom_sf"/>
</dbReference>
<feature type="transmembrane region" description="Helical" evidence="2">
    <location>
        <begin position="344"/>
        <end position="367"/>
    </location>
</feature>
<dbReference type="InterPro" id="IPR001810">
    <property type="entry name" value="F-box_dom"/>
</dbReference>
<proteinExistence type="predicted"/>
<keyword evidence="5" id="KW-1185">Reference proteome</keyword>
<dbReference type="PROSITE" id="PS50181">
    <property type="entry name" value="FBOX"/>
    <property type="match status" value="1"/>
</dbReference>
<evidence type="ECO:0000259" key="3">
    <source>
        <dbReference type="PROSITE" id="PS50181"/>
    </source>
</evidence>
<feature type="compositionally biased region" description="Low complexity" evidence="1">
    <location>
        <begin position="520"/>
        <end position="529"/>
    </location>
</feature>
<dbReference type="SUPFAM" id="SSF52058">
    <property type="entry name" value="L domain-like"/>
    <property type="match status" value="1"/>
</dbReference>
<accession>A0A8X7QUJ5</accession>
<feature type="domain" description="F-box" evidence="3">
    <location>
        <begin position="26"/>
        <end position="62"/>
    </location>
</feature>
<keyword evidence="2" id="KW-0472">Membrane</keyword>
<dbReference type="GO" id="GO:0020037">
    <property type="term" value="F:heme binding"/>
    <property type="evidence" value="ECO:0007669"/>
    <property type="project" value="InterPro"/>
</dbReference>
<dbReference type="InterPro" id="IPR036396">
    <property type="entry name" value="Cyt_P450_sf"/>
</dbReference>
<keyword evidence="2" id="KW-1133">Transmembrane helix</keyword>
<dbReference type="InterPro" id="IPR053781">
    <property type="entry name" value="F-box_AtFBL13-like"/>
</dbReference>
<dbReference type="SMART" id="SM00256">
    <property type="entry name" value="FBOX"/>
    <property type="match status" value="1"/>
</dbReference>
<keyword evidence="2" id="KW-0812">Transmembrane</keyword>
<dbReference type="SUPFAM" id="SSF81383">
    <property type="entry name" value="F-box domain"/>
    <property type="match status" value="1"/>
</dbReference>
<dbReference type="InterPro" id="IPR036047">
    <property type="entry name" value="F-box-like_dom_sf"/>
</dbReference>
<feature type="region of interest" description="Disordered" evidence="1">
    <location>
        <begin position="489"/>
        <end position="540"/>
    </location>
</feature>
<dbReference type="SUPFAM" id="SSF48264">
    <property type="entry name" value="Cytochrome P450"/>
    <property type="match status" value="1"/>
</dbReference>
<feature type="transmembrane region" description="Helical" evidence="2">
    <location>
        <begin position="379"/>
        <end position="396"/>
    </location>
</feature>
<feature type="compositionally biased region" description="Basic and acidic residues" evidence="1">
    <location>
        <begin position="747"/>
        <end position="785"/>
    </location>
</feature>
<feature type="compositionally biased region" description="Basic and acidic residues" evidence="1">
    <location>
        <begin position="530"/>
        <end position="540"/>
    </location>
</feature>
<dbReference type="Gene3D" id="3.80.10.10">
    <property type="entry name" value="Ribonuclease Inhibitor"/>
    <property type="match status" value="1"/>
</dbReference>
<gene>
    <name evidence="4" type="ORF">Bca52824_059564</name>
</gene>
<sequence>MEEPPPKEESNARAGAQNPSNLFGGVDSISSLPDEMLHHIFSFVPTKVAITTSVLSKRWRHVWYKTPYLSFPHHKSSLESIHETLASYTAPKIMRFHLYVDRETSEASERSHHVDSLIKFAISPNVEKLSLVLNAYYVFPDFFFSNSSLKQLILDSWNYIRPKCTVSWTSLQNLSLRNCSLDESFIKVLSGSPMLECLTLQSCSLSCLDLSESPRLRRLDLEFFNSSPRKCHIVAPHIHYLRMIDFTQKYSLVDVSSSLIEANIDTIYFLPRFWCTQDDPSKDPSKHDYQVMMQTMLEKLQNVENLTVGLSFLQMLSIAEFSGVHFPTFKVKTLTLKTTILRSAVLGLFGVFIAFIFFLVFQCFFLCKKSHNVALLKNWPFLGMLPGILFNIPRIFDWLSEVHEANDMTFAFKGPWYSGTDMLFTVDPRNINHMLSSNFPNYPKGPEFKKIFDILGDGIAAADMELWEDLRKSGHALFHHQNFLKLTEKRNEKKKKMKGGVSSEAEPLTKKQKKVKTQNESEAAAAGKGSSEKEGSKDLELENKATLTTIVNTLDNISRKFEKFDSRLEAYEFDQNRPLVDQNTIDDRVKALLEERLKVLGVGKIPENNDNPSPPSADKSLSLASPVVQTQQKSVNSPALAATPGKVFGPKKNLAKEIDKESGVKRTLDEEFGSVAKATDLDSQPLNFVLISPAKATKDDKDAKVPAYGRGFRVWRIVKGEEADEKKKAAQADAAFKRKEKADAKKKAVAAKKKEAEGKKKEAELKKKQETELKKRKQAESKNKEVTPSGEDSVFANVTDEVVGGENEFAPESDVEDQEVIRSAVVREYWEKRVQLSPKGFAVTAVFSPLVFPYVGDDGTTCMGKNVTPSSVIYDPLAPVDPVLLEKLMQHIKAIPPKPPAPADKPEPTS</sequence>
<evidence type="ECO:0000313" key="4">
    <source>
        <dbReference type="EMBL" id="KAG2277009.1"/>
    </source>
</evidence>
<dbReference type="PANTHER" id="PTHR32153">
    <property type="entry name" value="OJ000223_09.16 PROTEIN"/>
    <property type="match status" value="1"/>
</dbReference>
<dbReference type="Pfam" id="PF23622">
    <property type="entry name" value="LRR_At1g61320_AtMIF1"/>
    <property type="match status" value="1"/>
</dbReference>
<dbReference type="Pfam" id="PF00646">
    <property type="entry name" value="F-box"/>
    <property type="match status" value="1"/>
</dbReference>
<name>A0A8X7QUJ5_BRACI</name>
<dbReference type="GO" id="GO:0016705">
    <property type="term" value="F:oxidoreductase activity, acting on paired donors, with incorporation or reduction of molecular oxygen"/>
    <property type="evidence" value="ECO:0007669"/>
    <property type="project" value="InterPro"/>
</dbReference>
<dbReference type="Gene3D" id="1.10.630.10">
    <property type="entry name" value="Cytochrome P450"/>
    <property type="match status" value="1"/>
</dbReference>
<evidence type="ECO:0000256" key="2">
    <source>
        <dbReference type="SAM" id="Phobius"/>
    </source>
</evidence>
<dbReference type="Gene3D" id="1.20.1280.50">
    <property type="match status" value="1"/>
</dbReference>
<dbReference type="GO" id="GO:0005506">
    <property type="term" value="F:iron ion binding"/>
    <property type="evidence" value="ECO:0007669"/>
    <property type="project" value="InterPro"/>
</dbReference>
<organism evidence="4 5">
    <name type="scientific">Brassica carinata</name>
    <name type="common">Ethiopian mustard</name>
    <name type="synonym">Abyssinian cabbage</name>
    <dbReference type="NCBI Taxonomy" id="52824"/>
    <lineage>
        <taxon>Eukaryota</taxon>
        <taxon>Viridiplantae</taxon>
        <taxon>Streptophyta</taxon>
        <taxon>Embryophyta</taxon>
        <taxon>Tracheophyta</taxon>
        <taxon>Spermatophyta</taxon>
        <taxon>Magnoliopsida</taxon>
        <taxon>eudicotyledons</taxon>
        <taxon>Gunneridae</taxon>
        <taxon>Pentapetalae</taxon>
        <taxon>rosids</taxon>
        <taxon>malvids</taxon>
        <taxon>Brassicales</taxon>
        <taxon>Brassicaceae</taxon>
        <taxon>Brassiceae</taxon>
        <taxon>Brassica</taxon>
    </lineage>
</organism>
<dbReference type="EMBL" id="JAAMPC010000012">
    <property type="protein sequence ID" value="KAG2277009.1"/>
    <property type="molecule type" value="Genomic_DNA"/>
</dbReference>
<reference evidence="4 5" key="1">
    <citation type="submission" date="2020-02" db="EMBL/GenBank/DDBJ databases">
        <authorList>
            <person name="Ma Q."/>
            <person name="Huang Y."/>
            <person name="Song X."/>
            <person name="Pei D."/>
        </authorList>
    </citation>
    <scope>NUCLEOTIDE SEQUENCE [LARGE SCALE GENOMIC DNA]</scope>
    <source>
        <strain evidence="4">Sxm20200214</strain>
        <tissue evidence="4">Leaf</tissue>
    </source>
</reference>
<dbReference type="Proteomes" id="UP000886595">
    <property type="component" value="Unassembled WGS sequence"/>
</dbReference>
<feature type="region of interest" description="Disordered" evidence="1">
    <location>
        <begin position="1"/>
        <end position="22"/>
    </location>
</feature>
<dbReference type="CDD" id="cd22160">
    <property type="entry name" value="F-box_AtFBL13-like"/>
    <property type="match status" value="1"/>
</dbReference>
<dbReference type="GO" id="GO:0004497">
    <property type="term" value="F:monooxygenase activity"/>
    <property type="evidence" value="ECO:0007669"/>
    <property type="project" value="InterPro"/>
</dbReference>
<feature type="region of interest" description="Disordered" evidence="1">
    <location>
        <begin position="604"/>
        <end position="624"/>
    </location>
</feature>
<dbReference type="InterPro" id="IPR055357">
    <property type="entry name" value="LRR_At1g61320_AtMIF1"/>
</dbReference>
<dbReference type="InterPro" id="IPR044997">
    <property type="entry name" value="F-box_plant"/>
</dbReference>
<evidence type="ECO:0000313" key="5">
    <source>
        <dbReference type="Proteomes" id="UP000886595"/>
    </source>
</evidence>
<comment type="caution">
    <text evidence="4">The sequence shown here is derived from an EMBL/GenBank/DDBJ whole genome shotgun (WGS) entry which is preliminary data.</text>
</comment>